<accession>A0ABW3ZNZ6</accession>
<dbReference type="EMBL" id="JBHTMU010000071">
    <property type="protein sequence ID" value="MFD1344769.1"/>
    <property type="molecule type" value="Genomic_DNA"/>
</dbReference>
<dbReference type="InterPro" id="IPR022742">
    <property type="entry name" value="Hydrolase_4"/>
</dbReference>
<feature type="domain" description="Serine aminopeptidase S33" evidence="1">
    <location>
        <begin position="77"/>
        <end position="273"/>
    </location>
</feature>
<proteinExistence type="predicted"/>
<dbReference type="SUPFAM" id="SSF53474">
    <property type="entry name" value="alpha/beta-Hydrolases"/>
    <property type="match status" value="1"/>
</dbReference>
<dbReference type="InterPro" id="IPR029058">
    <property type="entry name" value="AB_hydrolase_fold"/>
</dbReference>
<evidence type="ECO:0000313" key="3">
    <source>
        <dbReference type="Proteomes" id="UP001597135"/>
    </source>
</evidence>
<gene>
    <name evidence="2" type="ORF">ACFQ4E_20235</name>
</gene>
<keyword evidence="2" id="KW-0378">Hydrolase</keyword>
<name>A0ABW3ZNZ6_9RHOB</name>
<evidence type="ECO:0000313" key="2">
    <source>
        <dbReference type="EMBL" id="MFD1344769.1"/>
    </source>
</evidence>
<organism evidence="2 3">
    <name type="scientific">Litorisediminicola beolgyonensis</name>
    <dbReference type="NCBI Taxonomy" id="1173614"/>
    <lineage>
        <taxon>Bacteria</taxon>
        <taxon>Pseudomonadati</taxon>
        <taxon>Pseudomonadota</taxon>
        <taxon>Alphaproteobacteria</taxon>
        <taxon>Rhodobacterales</taxon>
        <taxon>Paracoccaceae</taxon>
        <taxon>Litorisediminicola</taxon>
    </lineage>
</organism>
<keyword evidence="3" id="KW-1185">Reference proteome</keyword>
<comment type="caution">
    <text evidence="2">The sequence shown here is derived from an EMBL/GenBank/DDBJ whole genome shotgun (WGS) entry which is preliminary data.</text>
</comment>
<evidence type="ECO:0000259" key="1">
    <source>
        <dbReference type="Pfam" id="PF12146"/>
    </source>
</evidence>
<dbReference type="RefSeq" id="WP_386806344.1">
    <property type="nucleotide sequence ID" value="NZ_JBHTMU010000071.1"/>
</dbReference>
<protein>
    <submittedName>
        <fullName evidence="2">Alpha/beta hydrolase</fullName>
    </submittedName>
</protein>
<dbReference type="Gene3D" id="3.40.50.1820">
    <property type="entry name" value="alpha/beta hydrolase"/>
    <property type="match status" value="1"/>
</dbReference>
<dbReference type="Proteomes" id="UP001597135">
    <property type="component" value="Unassembled WGS sequence"/>
</dbReference>
<dbReference type="GO" id="GO:0016787">
    <property type="term" value="F:hydrolase activity"/>
    <property type="evidence" value="ECO:0007669"/>
    <property type="project" value="UniProtKB-KW"/>
</dbReference>
<reference evidence="3" key="1">
    <citation type="journal article" date="2019" name="Int. J. Syst. Evol. Microbiol.">
        <title>The Global Catalogue of Microorganisms (GCM) 10K type strain sequencing project: providing services to taxonomists for standard genome sequencing and annotation.</title>
        <authorList>
            <consortium name="The Broad Institute Genomics Platform"/>
            <consortium name="The Broad Institute Genome Sequencing Center for Infectious Disease"/>
            <person name="Wu L."/>
            <person name="Ma J."/>
        </authorList>
    </citation>
    <scope>NUCLEOTIDE SEQUENCE [LARGE SCALE GENOMIC DNA]</scope>
    <source>
        <strain evidence="3">CCUG 62953</strain>
    </source>
</reference>
<dbReference type="Pfam" id="PF12146">
    <property type="entry name" value="Hydrolase_4"/>
    <property type="match status" value="1"/>
</dbReference>
<sequence>MRGLAIALAVVILIVAGSFAWVRVTEPELRLSFDETQLDEGIDAYLEAAEAGIADLRPAARKRVLWAEEPGARTPLSVVYLHGFLASAEELRPVSERVAEALGANLYFTRFTGHGRDGAAMAEAELTDWMDDAAEALAIGRRIGERVLLVGTSTGGTIAALALAQDGGAEDVAGVVLISPNFEVKNPAATVLTWPGISWWGPLVVGETRSFEPANEEHAEHWTISYPTRALFPMAQSVARAGRIDPARFTMPALFIYADGDEVVDADVTDRVRAGWGGPTDRMEIAPGPGIDPSLHVVAGDILSPAATDPVAARIAEWAGALPAPD</sequence>